<name>A0ABM6JT92_SPOUR</name>
<evidence type="ECO:0000256" key="3">
    <source>
        <dbReference type="ARBA" id="ARBA00022801"/>
    </source>
</evidence>
<dbReference type="Gene3D" id="3.40.50.1000">
    <property type="entry name" value="HAD superfamily/HAD-like"/>
    <property type="match status" value="1"/>
</dbReference>
<dbReference type="RefSeq" id="WP_029052742.1">
    <property type="nucleotide sequence ID" value="NZ_CP015108.1"/>
</dbReference>
<proteinExistence type="inferred from homology"/>
<evidence type="ECO:0000256" key="1">
    <source>
        <dbReference type="ARBA" id="ARBA00009184"/>
    </source>
</evidence>
<dbReference type="PANTHER" id="PTHR43344">
    <property type="entry name" value="PHOSPHOSERINE PHOSPHATASE"/>
    <property type="match status" value="1"/>
</dbReference>
<dbReference type="InterPro" id="IPR006385">
    <property type="entry name" value="HAD_hydro_SerB1"/>
</dbReference>
<organism evidence="5 6">
    <name type="scientific">Sporosarcina ureae</name>
    <dbReference type="NCBI Taxonomy" id="1571"/>
    <lineage>
        <taxon>Bacteria</taxon>
        <taxon>Bacillati</taxon>
        <taxon>Bacillota</taxon>
        <taxon>Bacilli</taxon>
        <taxon>Bacillales</taxon>
        <taxon>Caryophanaceae</taxon>
        <taxon>Sporosarcina</taxon>
    </lineage>
</organism>
<dbReference type="EMBL" id="CP015108">
    <property type="protein sequence ID" value="ARF13393.1"/>
    <property type="molecule type" value="Genomic_DNA"/>
</dbReference>
<dbReference type="PROSITE" id="PS01228">
    <property type="entry name" value="COF_1"/>
    <property type="match status" value="1"/>
</dbReference>
<dbReference type="InterPro" id="IPR050582">
    <property type="entry name" value="HAD-like_SerB"/>
</dbReference>
<dbReference type="NCBIfam" id="TIGR01490">
    <property type="entry name" value="HAD-SF-IB-hyp1"/>
    <property type="match status" value="1"/>
</dbReference>
<evidence type="ECO:0000313" key="6">
    <source>
        <dbReference type="Proteomes" id="UP000192486"/>
    </source>
</evidence>
<keyword evidence="2" id="KW-0479">Metal-binding</keyword>
<dbReference type="InterPro" id="IPR023214">
    <property type="entry name" value="HAD_sf"/>
</dbReference>
<dbReference type="PANTHER" id="PTHR43344:SF13">
    <property type="entry name" value="PHOSPHATASE RV3661-RELATED"/>
    <property type="match status" value="1"/>
</dbReference>
<gene>
    <name evidence="5" type="ORF">SporoS204_03865</name>
</gene>
<evidence type="ECO:0000313" key="5">
    <source>
        <dbReference type="EMBL" id="ARF13393.1"/>
    </source>
</evidence>
<protein>
    <submittedName>
        <fullName evidence="5">Haloacid dehalogenase</fullName>
    </submittedName>
</protein>
<dbReference type="Gene3D" id="1.20.1440.100">
    <property type="entry name" value="SG protein - dephosphorylation function"/>
    <property type="match status" value="1"/>
</dbReference>
<evidence type="ECO:0000256" key="2">
    <source>
        <dbReference type="ARBA" id="ARBA00022723"/>
    </source>
</evidence>
<dbReference type="InterPro" id="IPR036412">
    <property type="entry name" value="HAD-like_sf"/>
</dbReference>
<dbReference type="Proteomes" id="UP000192486">
    <property type="component" value="Chromosome"/>
</dbReference>
<reference evidence="5 6" key="1">
    <citation type="submission" date="2016-04" db="EMBL/GenBank/DDBJ databases">
        <title>Comparative Genomics and Epigenetics of Sporosarcina ureae.</title>
        <authorList>
            <person name="Oliver A.S."/>
            <person name="Cooper K.K."/>
        </authorList>
    </citation>
    <scope>NUCLEOTIDE SEQUENCE [LARGE SCALE GENOMIC DNA]</scope>
    <source>
        <strain evidence="5 6">S204</strain>
    </source>
</reference>
<comment type="similarity">
    <text evidence="1">Belongs to the HAD-like hydrolase superfamily. SerB family.</text>
</comment>
<dbReference type="Pfam" id="PF12710">
    <property type="entry name" value="HAD"/>
    <property type="match status" value="1"/>
</dbReference>
<sequence length="219" mass="25539">MKVAIFDFDGTLYTKETFKLLMEQLKNHPTYKQYYRKFYRSILPLYIRYKLKILPESVMKERSMHLYLKALDSLTMTELHEFFKGMHNVMMPDFNEQVINRLAKHRKDGYHVLLVSGAYTPFLKAVTSHLIFDRIIGTEIPSNGEHLAMDQPLLHIQGTRKNEQIYQALLGKTIDWDNSFAYGDSISDLPVLEIVGSPVAVRPDEKLATVAKQRNWEIL</sequence>
<dbReference type="NCBIfam" id="TIGR01488">
    <property type="entry name" value="HAD-SF-IB"/>
    <property type="match status" value="1"/>
</dbReference>
<keyword evidence="3" id="KW-0378">Hydrolase</keyword>
<keyword evidence="4" id="KW-0460">Magnesium</keyword>
<dbReference type="SUPFAM" id="SSF56784">
    <property type="entry name" value="HAD-like"/>
    <property type="match status" value="1"/>
</dbReference>
<accession>A0ABM6JT92</accession>
<keyword evidence="6" id="KW-1185">Reference proteome</keyword>
<evidence type="ECO:0000256" key="4">
    <source>
        <dbReference type="ARBA" id="ARBA00022842"/>
    </source>
</evidence>